<feature type="coiled-coil region" evidence="1">
    <location>
        <begin position="71"/>
        <end position="105"/>
    </location>
</feature>
<protein>
    <submittedName>
        <fullName evidence="2">Uncharacterized protein</fullName>
    </submittedName>
</protein>
<gene>
    <name evidence="2" type="ORF">L484_023074</name>
</gene>
<proteinExistence type="predicted"/>
<name>W9RUF3_9ROSA</name>
<dbReference type="EMBL" id="KE345239">
    <property type="protein sequence ID" value="EXB96355.1"/>
    <property type="molecule type" value="Genomic_DNA"/>
</dbReference>
<reference evidence="3" key="1">
    <citation type="submission" date="2013-01" db="EMBL/GenBank/DDBJ databases">
        <title>Draft Genome Sequence of a Mulberry Tree, Morus notabilis C.K. Schneid.</title>
        <authorList>
            <person name="He N."/>
            <person name="Zhao S."/>
        </authorList>
    </citation>
    <scope>NUCLEOTIDE SEQUENCE</scope>
</reference>
<keyword evidence="1" id="KW-0175">Coiled coil</keyword>
<dbReference type="Proteomes" id="UP000030645">
    <property type="component" value="Unassembled WGS sequence"/>
</dbReference>
<evidence type="ECO:0000313" key="3">
    <source>
        <dbReference type="Proteomes" id="UP000030645"/>
    </source>
</evidence>
<accession>W9RUF3</accession>
<sequence length="163" mass="18762">MSLHLQLQSDDDGKEDLNHLLSAISDDVVLAIGEQLLYDILMDDDHDHDLQIEDVNREINMIQAAIIKDKYRQNLETIEHLEEVLQKLKEKRGFLLDETEREKEKNGIQAQMIAELEREEDQVPHLVALTKTRDIVLNETASHDCNVSTSYGTILDSELEKKT</sequence>
<organism evidence="2 3">
    <name type="scientific">Morus notabilis</name>
    <dbReference type="NCBI Taxonomy" id="981085"/>
    <lineage>
        <taxon>Eukaryota</taxon>
        <taxon>Viridiplantae</taxon>
        <taxon>Streptophyta</taxon>
        <taxon>Embryophyta</taxon>
        <taxon>Tracheophyta</taxon>
        <taxon>Spermatophyta</taxon>
        <taxon>Magnoliopsida</taxon>
        <taxon>eudicotyledons</taxon>
        <taxon>Gunneridae</taxon>
        <taxon>Pentapetalae</taxon>
        <taxon>rosids</taxon>
        <taxon>fabids</taxon>
        <taxon>Rosales</taxon>
        <taxon>Moraceae</taxon>
        <taxon>Moreae</taxon>
        <taxon>Morus</taxon>
    </lineage>
</organism>
<evidence type="ECO:0000256" key="1">
    <source>
        <dbReference type="SAM" id="Coils"/>
    </source>
</evidence>
<evidence type="ECO:0000313" key="2">
    <source>
        <dbReference type="EMBL" id="EXB96355.1"/>
    </source>
</evidence>
<keyword evidence="3" id="KW-1185">Reference proteome</keyword>
<dbReference type="AlphaFoldDB" id="W9RUF3"/>